<sequence length="314" mass="32329">MTPRPAPSPDSTDRAPGGAEAGAPGAGANLAADVTVADHDVAPARSSRRGALRVAGMLTAGAIGAAAGAAATHWHDGRRSPTFRVAALPADDSGRRAVSTTFRAAPGTGSVALTFDDGPDPHWTPVVLDMLSHLGARATFFVLGEAARTHPDLIARETAEGHEVAIHNWVHRDVYGASPDELGRDIDRTIEAITSAGAPKPSLWRPPYGRVDAVALAAAADRGLDLVLWSLHTPGAAAAKEVGETAQDGAIILCHDGRSQPYTELMEEMGRSVERIQSRGLRVVSAGELLAGSDGSSGSRALIESGARSSSAQS</sequence>
<evidence type="ECO:0000256" key="1">
    <source>
        <dbReference type="SAM" id="MobiDB-lite"/>
    </source>
</evidence>
<reference evidence="3" key="1">
    <citation type="journal article" date="2014" name="Int. J. Syst. Evol. Microbiol.">
        <title>Complete genome sequence of Corynebacterium casei LMG S-19264T (=DSM 44701T), isolated from a smear-ripened cheese.</title>
        <authorList>
            <consortium name="US DOE Joint Genome Institute (JGI-PGF)"/>
            <person name="Walter F."/>
            <person name="Albersmeier A."/>
            <person name="Kalinowski J."/>
            <person name="Ruckert C."/>
        </authorList>
    </citation>
    <scope>NUCLEOTIDE SEQUENCE</scope>
    <source>
        <strain evidence="3">CGMCC 4.7372</strain>
    </source>
</reference>
<protein>
    <recommendedName>
        <fullName evidence="2">NodB homology domain-containing protein</fullName>
    </recommendedName>
</protein>
<dbReference type="PROSITE" id="PS51677">
    <property type="entry name" value="NODB"/>
    <property type="match status" value="1"/>
</dbReference>
<dbReference type="GO" id="GO:0016810">
    <property type="term" value="F:hydrolase activity, acting on carbon-nitrogen (but not peptide) bonds"/>
    <property type="evidence" value="ECO:0007669"/>
    <property type="project" value="InterPro"/>
</dbReference>
<dbReference type="SUPFAM" id="SSF88713">
    <property type="entry name" value="Glycoside hydrolase/deacetylase"/>
    <property type="match status" value="1"/>
</dbReference>
<keyword evidence="4" id="KW-1185">Reference proteome</keyword>
<reference evidence="3" key="2">
    <citation type="submission" date="2020-09" db="EMBL/GenBank/DDBJ databases">
        <authorList>
            <person name="Sun Q."/>
            <person name="Zhou Y."/>
        </authorList>
    </citation>
    <scope>NUCLEOTIDE SEQUENCE</scope>
    <source>
        <strain evidence="3">CGMCC 4.7372</strain>
    </source>
</reference>
<dbReference type="InterPro" id="IPR006311">
    <property type="entry name" value="TAT_signal"/>
</dbReference>
<dbReference type="EMBL" id="BMNJ01000005">
    <property type="protein sequence ID" value="GGO99272.1"/>
    <property type="molecule type" value="Genomic_DNA"/>
</dbReference>
<accession>A0A8H9H9Y3</accession>
<organism evidence="3 4">
    <name type="scientific">Actinomyces gaoshouyii</name>
    <dbReference type="NCBI Taxonomy" id="1960083"/>
    <lineage>
        <taxon>Bacteria</taxon>
        <taxon>Bacillati</taxon>
        <taxon>Actinomycetota</taxon>
        <taxon>Actinomycetes</taxon>
        <taxon>Actinomycetales</taxon>
        <taxon>Actinomycetaceae</taxon>
        <taxon>Actinomyces</taxon>
    </lineage>
</organism>
<dbReference type="Pfam" id="PF01522">
    <property type="entry name" value="Polysacc_deac_1"/>
    <property type="match status" value="1"/>
</dbReference>
<dbReference type="InterPro" id="IPR002509">
    <property type="entry name" value="NODB_dom"/>
</dbReference>
<dbReference type="RefSeq" id="WP_080463144.1">
    <property type="nucleotide sequence ID" value="NZ_BMNJ01000005.1"/>
</dbReference>
<feature type="compositionally biased region" description="Low complexity" evidence="1">
    <location>
        <begin position="15"/>
        <end position="27"/>
    </location>
</feature>
<dbReference type="Proteomes" id="UP000614239">
    <property type="component" value="Unassembled WGS sequence"/>
</dbReference>
<dbReference type="AlphaFoldDB" id="A0A8H9H9Y3"/>
<feature type="region of interest" description="Disordered" evidence="1">
    <location>
        <begin position="1"/>
        <end position="27"/>
    </location>
</feature>
<dbReference type="OrthoDB" id="9763050at2"/>
<dbReference type="PANTHER" id="PTHR10587">
    <property type="entry name" value="GLYCOSYL TRANSFERASE-RELATED"/>
    <property type="match status" value="1"/>
</dbReference>
<dbReference type="PROSITE" id="PS51318">
    <property type="entry name" value="TAT"/>
    <property type="match status" value="1"/>
</dbReference>
<dbReference type="Gene3D" id="3.20.20.370">
    <property type="entry name" value="Glycoside hydrolase/deacetylase"/>
    <property type="match status" value="1"/>
</dbReference>
<name>A0A8H9H9Y3_9ACTO</name>
<gene>
    <name evidence="3" type="ORF">GCM10011612_16140</name>
</gene>
<evidence type="ECO:0000313" key="3">
    <source>
        <dbReference type="EMBL" id="GGO99272.1"/>
    </source>
</evidence>
<feature type="region of interest" description="Disordered" evidence="1">
    <location>
        <begin position="292"/>
        <end position="314"/>
    </location>
</feature>
<feature type="domain" description="NodB homology" evidence="2">
    <location>
        <begin position="109"/>
        <end position="314"/>
    </location>
</feature>
<dbReference type="GO" id="GO:0005975">
    <property type="term" value="P:carbohydrate metabolic process"/>
    <property type="evidence" value="ECO:0007669"/>
    <property type="project" value="InterPro"/>
</dbReference>
<dbReference type="InterPro" id="IPR050248">
    <property type="entry name" value="Polysacc_deacetylase_ArnD"/>
</dbReference>
<evidence type="ECO:0000313" key="4">
    <source>
        <dbReference type="Proteomes" id="UP000614239"/>
    </source>
</evidence>
<evidence type="ECO:0000259" key="2">
    <source>
        <dbReference type="PROSITE" id="PS51677"/>
    </source>
</evidence>
<proteinExistence type="predicted"/>
<dbReference type="PANTHER" id="PTHR10587:SF137">
    <property type="entry name" value="4-DEOXY-4-FORMAMIDO-L-ARABINOSE-PHOSPHOUNDECAPRENOL DEFORMYLASE ARND-RELATED"/>
    <property type="match status" value="1"/>
</dbReference>
<comment type="caution">
    <text evidence="3">The sequence shown here is derived from an EMBL/GenBank/DDBJ whole genome shotgun (WGS) entry which is preliminary data.</text>
</comment>
<dbReference type="InterPro" id="IPR011330">
    <property type="entry name" value="Glyco_hydro/deAcase_b/a-brl"/>
</dbReference>